<reference evidence="4" key="1">
    <citation type="journal article" date="2011" name="Science">
        <title>The plant cell wall-decomposing machinery underlies the functional diversity of forest fungi.</title>
        <authorList>
            <person name="Eastwood D.C."/>
            <person name="Floudas D."/>
            <person name="Binder M."/>
            <person name="Majcherczyk A."/>
            <person name="Schneider P."/>
            <person name="Aerts A."/>
            <person name="Asiegbu F.O."/>
            <person name="Baker S.E."/>
            <person name="Barry K."/>
            <person name="Bendiksby M."/>
            <person name="Blumentritt M."/>
            <person name="Coutinho P.M."/>
            <person name="Cullen D."/>
            <person name="de Vries R.P."/>
            <person name="Gathman A."/>
            <person name="Goodell B."/>
            <person name="Henrissat B."/>
            <person name="Ihrmark K."/>
            <person name="Kauserud H."/>
            <person name="Kohler A."/>
            <person name="LaButti K."/>
            <person name="Lapidus A."/>
            <person name="Lavin J.L."/>
            <person name="Lee Y.-H."/>
            <person name="Lindquist E."/>
            <person name="Lilly W."/>
            <person name="Lucas S."/>
            <person name="Morin E."/>
            <person name="Murat C."/>
            <person name="Oguiza J.A."/>
            <person name="Park J."/>
            <person name="Pisabarro A.G."/>
            <person name="Riley R."/>
            <person name="Rosling A."/>
            <person name="Salamov A."/>
            <person name="Schmidt O."/>
            <person name="Schmutz J."/>
            <person name="Skrede I."/>
            <person name="Stenlid J."/>
            <person name="Wiebenga A."/>
            <person name="Xie X."/>
            <person name="Kuees U."/>
            <person name="Hibbett D.S."/>
            <person name="Hoffmeister D."/>
            <person name="Hoegberg N."/>
            <person name="Martin F."/>
            <person name="Grigoriev I.V."/>
            <person name="Watkinson S.C."/>
        </authorList>
    </citation>
    <scope>NUCLEOTIDE SEQUENCE [LARGE SCALE GENOMIC DNA]</scope>
    <source>
        <strain evidence="4">strain S7.3</strain>
    </source>
</reference>
<accession>F8Q9B2</accession>
<dbReference type="InterPro" id="IPR040600">
    <property type="entry name" value="Agglutinin_C"/>
</dbReference>
<keyword evidence="4" id="KW-1185">Reference proteome</keyword>
<dbReference type="eggNOG" id="ENOG502SYF8">
    <property type="taxonomic scope" value="Eukaryota"/>
</dbReference>
<evidence type="ECO:0000259" key="2">
    <source>
        <dbReference type="Pfam" id="PF18021"/>
    </source>
</evidence>
<organism evidence="4">
    <name type="scientific">Serpula lacrymans var. lacrymans (strain S7.3)</name>
    <name type="common">Dry rot fungus</name>
    <dbReference type="NCBI Taxonomy" id="936435"/>
    <lineage>
        <taxon>Eukaryota</taxon>
        <taxon>Fungi</taxon>
        <taxon>Dikarya</taxon>
        <taxon>Basidiomycota</taxon>
        <taxon>Agaricomycotina</taxon>
        <taxon>Agaricomycetes</taxon>
        <taxon>Agaricomycetidae</taxon>
        <taxon>Boletales</taxon>
        <taxon>Coniophorineae</taxon>
        <taxon>Serpulaceae</taxon>
        <taxon>Serpula</taxon>
    </lineage>
</organism>
<evidence type="ECO:0000313" key="4">
    <source>
        <dbReference type="Proteomes" id="UP000008063"/>
    </source>
</evidence>
<dbReference type="OMA" id="WHRTRTN"/>
<dbReference type="SUPFAM" id="SSF50370">
    <property type="entry name" value="Ricin B-like lectins"/>
    <property type="match status" value="1"/>
</dbReference>
<protein>
    <submittedName>
        <fullName evidence="3">Carbohydrate-binding module family 13 protein</fullName>
    </submittedName>
</protein>
<dbReference type="EMBL" id="GL945486">
    <property type="protein sequence ID" value="EGN95167.1"/>
    <property type="molecule type" value="Genomic_DNA"/>
</dbReference>
<dbReference type="InterPro" id="IPR000772">
    <property type="entry name" value="Ricin_B_lectin"/>
</dbReference>
<dbReference type="Pfam" id="PF18021">
    <property type="entry name" value="Agglutinin_C"/>
    <property type="match status" value="1"/>
</dbReference>
<feature type="domain" description="Agglutinin C-terminal" evidence="2">
    <location>
        <begin position="184"/>
        <end position="281"/>
    </location>
</feature>
<dbReference type="Pfam" id="PF14200">
    <property type="entry name" value="RicinB_lectin_2"/>
    <property type="match status" value="1"/>
</dbReference>
<proteinExistence type="predicted"/>
<dbReference type="InParanoid" id="F8Q9B2"/>
<dbReference type="AlphaFoldDB" id="F8Q9B2"/>
<name>F8Q9B2_SERL3</name>
<evidence type="ECO:0000313" key="3">
    <source>
        <dbReference type="EMBL" id="EGN95167.1"/>
    </source>
</evidence>
<feature type="domain" description="Ricin B lectin" evidence="1">
    <location>
        <begin position="48"/>
        <end position="135"/>
    </location>
</feature>
<gene>
    <name evidence="3" type="ORF">SERLA73DRAFT_77177</name>
</gene>
<dbReference type="InterPro" id="IPR035992">
    <property type="entry name" value="Ricin_B-like_lectins"/>
</dbReference>
<evidence type="ECO:0000259" key="1">
    <source>
        <dbReference type="Pfam" id="PF14200"/>
    </source>
</evidence>
<dbReference type="HOGENOM" id="CLU_043578_1_0_1"/>
<dbReference type="InterPro" id="IPR038765">
    <property type="entry name" value="Papain-like_cys_pep_sf"/>
</dbReference>
<dbReference type="Gene3D" id="2.80.10.50">
    <property type="match status" value="1"/>
</dbReference>
<dbReference type="Gene3D" id="3.30.460.70">
    <property type="match status" value="1"/>
</dbReference>
<dbReference type="SUPFAM" id="SSF54001">
    <property type="entry name" value="Cysteine proteinases"/>
    <property type="match status" value="1"/>
</dbReference>
<sequence>MTFSYVARHQLTCGRRCVVVVVLQGSPTNGTKVQGWTKWPFSNPQCLAQLWLVTPINGTADSFTLQNLQGGLYLDLPEGKSTNGNPLQGWQRAGNNQVWTIRKVGTFYRMQNAQGGTFVDLLYGGTANGTVIEGWEGEWSSTVDEHQLWSFQLVSQTGTQIANTLNANPILKGHIVNYQLDGIYWVVDKDLVASIWTGANLGVGKKYTLRPELFDQDDFVFTSKVQLAQWGSDNIRANGLNLLFGVALGVSTAEGSGGQSCNVFLDSDLSTVLFFDAQTGKLLDPTAITSQNKRQNGRLRLK</sequence>
<dbReference type="Proteomes" id="UP000008063">
    <property type="component" value="Unassembled WGS sequence"/>
</dbReference>